<keyword evidence="3" id="KW-0285">Flavoprotein</keyword>
<evidence type="ECO:0000256" key="1">
    <source>
        <dbReference type="ARBA" id="ARBA00001974"/>
    </source>
</evidence>
<dbReference type="EC" id="1.4.3.3" evidence="6"/>
<dbReference type="PANTHER" id="PTHR11530">
    <property type="entry name" value="D-AMINO ACID OXIDASE"/>
    <property type="match status" value="1"/>
</dbReference>
<dbReference type="InterPro" id="IPR023209">
    <property type="entry name" value="DAO"/>
</dbReference>
<organism evidence="10 11">
    <name type="scientific">Methyloligella solikamskensis</name>
    <dbReference type="NCBI Taxonomy" id="1177756"/>
    <lineage>
        <taxon>Bacteria</taxon>
        <taxon>Pseudomonadati</taxon>
        <taxon>Pseudomonadota</taxon>
        <taxon>Alphaproteobacteria</taxon>
        <taxon>Hyphomicrobiales</taxon>
        <taxon>Hyphomicrobiaceae</taxon>
        <taxon>Methyloligella</taxon>
    </lineage>
</organism>
<evidence type="ECO:0000313" key="10">
    <source>
        <dbReference type="EMBL" id="MFD0986400.1"/>
    </source>
</evidence>
<keyword evidence="5" id="KW-0560">Oxidoreductase</keyword>
<dbReference type="Gene3D" id="3.50.50.60">
    <property type="entry name" value="FAD/NAD(P)-binding domain"/>
    <property type="match status" value="1"/>
</dbReference>
<dbReference type="InterPro" id="IPR036188">
    <property type="entry name" value="FAD/NAD-bd_sf"/>
</dbReference>
<evidence type="ECO:0000256" key="4">
    <source>
        <dbReference type="ARBA" id="ARBA00022827"/>
    </source>
</evidence>
<gene>
    <name evidence="10" type="ORF">ACFQ2F_04745</name>
</gene>
<dbReference type="RefSeq" id="WP_379086463.1">
    <property type="nucleotide sequence ID" value="NZ_JBHTJO010000001.1"/>
</dbReference>
<dbReference type="Proteomes" id="UP001597102">
    <property type="component" value="Unassembled WGS sequence"/>
</dbReference>
<comment type="catalytic activity">
    <reaction evidence="8">
        <text>a D-alpha-amino acid + O2 + H2O = a 2-oxocarboxylate + H2O2 + NH4(+)</text>
        <dbReference type="Rhea" id="RHEA:21816"/>
        <dbReference type="ChEBI" id="CHEBI:15377"/>
        <dbReference type="ChEBI" id="CHEBI:15379"/>
        <dbReference type="ChEBI" id="CHEBI:16240"/>
        <dbReference type="ChEBI" id="CHEBI:28938"/>
        <dbReference type="ChEBI" id="CHEBI:35179"/>
        <dbReference type="ChEBI" id="CHEBI:59871"/>
        <dbReference type="EC" id="1.4.3.3"/>
    </reaction>
    <physiologicalReaction direction="left-to-right" evidence="8">
        <dbReference type="Rhea" id="RHEA:21817"/>
    </physiologicalReaction>
</comment>
<evidence type="ECO:0000256" key="2">
    <source>
        <dbReference type="ARBA" id="ARBA00006730"/>
    </source>
</evidence>
<feature type="domain" description="FAD dependent oxidoreductase" evidence="9">
    <location>
        <begin position="8"/>
        <end position="317"/>
    </location>
</feature>
<keyword evidence="11" id="KW-1185">Reference proteome</keyword>
<proteinExistence type="inferred from homology"/>
<evidence type="ECO:0000256" key="3">
    <source>
        <dbReference type="ARBA" id="ARBA00022630"/>
    </source>
</evidence>
<evidence type="ECO:0000256" key="6">
    <source>
        <dbReference type="ARBA" id="ARBA00039101"/>
    </source>
</evidence>
<dbReference type="PANTHER" id="PTHR11530:SF11">
    <property type="entry name" value="D-ASPARTATE OXIDASE"/>
    <property type="match status" value="1"/>
</dbReference>
<keyword evidence="4" id="KW-0274">FAD</keyword>
<evidence type="ECO:0000256" key="7">
    <source>
        <dbReference type="ARBA" id="ARBA00039751"/>
    </source>
</evidence>
<dbReference type="Pfam" id="PF01266">
    <property type="entry name" value="DAO"/>
    <property type="match status" value="1"/>
</dbReference>
<comment type="cofactor">
    <cofactor evidence="1">
        <name>FAD</name>
        <dbReference type="ChEBI" id="CHEBI:57692"/>
    </cofactor>
</comment>
<evidence type="ECO:0000256" key="5">
    <source>
        <dbReference type="ARBA" id="ARBA00023002"/>
    </source>
</evidence>
<evidence type="ECO:0000259" key="9">
    <source>
        <dbReference type="Pfam" id="PF01266"/>
    </source>
</evidence>
<comment type="caution">
    <text evidence="10">The sequence shown here is derived from an EMBL/GenBank/DDBJ whole genome shotgun (WGS) entry which is preliminary data.</text>
</comment>
<dbReference type="SUPFAM" id="SSF51905">
    <property type="entry name" value="FAD/NAD(P)-binding domain"/>
    <property type="match status" value="1"/>
</dbReference>
<comment type="similarity">
    <text evidence="2">Belongs to the DAMOX/DASOX family.</text>
</comment>
<dbReference type="SUPFAM" id="SSF54373">
    <property type="entry name" value="FAD-linked reductases, C-terminal domain"/>
    <property type="match status" value="1"/>
</dbReference>
<dbReference type="Gene3D" id="3.30.9.10">
    <property type="entry name" value="D-Amino Acid Oxidase, subunit A, domain 2"/>
    <property type="match status" value="1"/>
</dbReference>
<protein>
    <recommendedName>
        <fullName evidence="7">D-amino-acid oxidase</fullName>
        <ecNumber evidence="6">1.4.3.3</ecNumber>
    </recommendedName>
</protein>
<name>A0ABW3J7J3_9HYPH</name>
<accession>A0ABW3J7J3</accession>
<dbReference type="InterPro" id="IPR006076">
    <property type="entry name" value="FAD-dep_OxRdtase"/>
</dbReference>
<evidence type="ECO:0000256" key="8">
    <source>
        <dbReference type="ARBA" id="ARBA00049547"/>
    </source>
</evidence>
<dbReference type="EMBL" id="JBHTJO010000001">
    <property type="protein sequence ID" value="MFD0986400.1"/>
    <property type="molecule type" value="Genomic_DNA"/>
</dbReference>
<reference evidence="11" key="1">
    <citation type="journal article" date="2019" name="Int. J. Syst. Evol. Microbiol.">
        <title>The Global Catalogue of Microorganisms (GCM) 10K type strain sequencing project: providing services to taxonomists for standard genome sequencing and annotation.</title>
        <authorList>
            <consortium name="The Broad Institute Genomics Platform"/>
            <consortium name="The Broad Institute Genome Sequencing Center for Infectious Disease"/>
            <person name="Wu L."/>
            <person name="Ma J."/>
        </authorList>
    </citation>
    <scope>NUCLEOTIDE SEQUENCE [LARGE SCALE GENOMIC DNA]</scope>
    <source>
        <strain evidence="11">CCUG 61697</strain>
    </source>
</reference>
<sequence length="335" mass="37231">MSDSPNTIAIRGAGITGLWQALMLARKGYDVTVYERSEAPFADTASRYAAAMLAPRCEEESAEAFVRDLGLRSIALWQESYPGTIVNGSLVLTLPRDRPLLERFSRMTSQHERIGRERIEELEPGLADRFEMALFFEDEAHFPPEAAMAWAQKAAEEAGARFVLGTEEYDKTADLVIDCRGLGARADLPELRGVRGERIIVRSEEIALSRPIRLLHPRQPLYVVPRGNHEYMLGATALESDEGGRISVRSTLDLLGAAYALDPRFGEAEIVAQGAGVRPAFPDNRPRIIVSPRYIYVNGLFRHGFLLAPALAELVANYLEDGTREEDLFADSLER</sequence>
<evidence type="ECO:0000313" key="11">
    <source>
        <dbReference type="Proteomes" id="UP001597102"/>
    </source>
</evidence>